<dbReference type="AlphaFoldDB" id="A0A4V6A8E3"/>
<evidence type="ECO:0000313" key="3">
    <source>
        <dbReference type="EMBL" id="TKS02626.1"/>
    </source>
</evidence>
<gene>
    <name evidence="3" type="ORF">D5086_0000160270</name>
</gene>
<sequence length="136" mass="15056">MPESCCFIRSSCGSLFHLFGQAASLLSLWSSCYAPWQSVSTPDPIPSSSGTSILNLSFYLSPFPCKLFHAMSFTKVEVLELDLKAAPADEERRLSPTARTRPRIRNGYGYLSLKSSVGAKSRTTDKTSGKRLRNER</sequence>
<name>A0A4V6A8E3_POPAL</name>
<organism evidence="3">
    <name type="scientific">Populus alba</name>
    <name type="common">White poplar</name>
    <dbReference type="NCBI Taxonomy" id="43335"/>
    <lineage>
        <taxon>Eukaryota</taxon>
        <taxon>Viridiplantae</taxon>
        <taxon>Streptophyta</taxon>
        <taxon>Embryophyta</taxon>
        <taxon>Tracheophyta</taxon>
        <taxon>Spermatophyta</taxon>
        <taxon>Magnoliopsida</taxon>
        <taxon>eudicotyledons</taxon>
        <taxon>Gunneridae</taxon>
        <taxon>Pentapetalae</taxon>
        <taxon>rosids</taxon>
        <taxon>fabids</taxon>
        <taxon>Malpighiales</taxon>
        <taxon>Salicaceae</taxon>
        <taxon>Saliceae</taxon>
        <taxon>Populus</taxon>
    </lineage>
</organism>
<feature type="signal peptide" evidence="2">
    <location>
        <begin position="1"/>
        <end position="34"/>
    </location>
</feature>
<evidence type="ECO:0000256" key="2">
    <source>
        <dbReference type="SAM" id="SignalP"/>
    </source>
</evidence>
<dbReference type="EMBL" id="RCHU01000534">
    <property type="protein sequence ID" value="TKS02626.1"/>
    <property type="molecule type" value="Genomic_DNA"/>
</dbReference>
<feature type="compositionally biased region" description="Basic and acidic residues" evidence="1">
    <location>
        <begin position="122"/>
        <end position="136"/>
    </location>
</feature>
<keyword evidence="2" id="KW-0732">Signal</keyword>
<proteinExistence type="predicted"/>
<accession>A0A4V6A8E3</accession>
<feature type="chain" id="PRO_5020596031" evidence="2">
    <location>
        <begin position="35"/>
        <end position="136"/>
    </location>
</feature>
<geneLocation type="mitochondrion" evidence="3"/>
<comment type="caution">
    <text evidence="3">The sequence shown here is derived from an EMBL/GenBank/DDBJ whole genome shotgun (WGS) entry which is preliminary data.</text>
</comment>
<keyword evidence="3" id="KW-0496">Mitochondrion</keyword>
<evidence type="ECO:0000256" key="1">
    <source>
        <dbReference type="SAM" id="MobiDB-lite"/>
    </source>
</evidence>
<reference evidence="3" key="1">
    <citation type="submission" date="2018-10" db="EMBL/GenBank/DDBJ databases">
        <title>Population genomic analysis revealed the cold adaptation of white poplar.</title>
        <authorList>
            <person name="Liu Y.-J."/>
        </authorList>
    </citation>
    <scope>NUCLEOTIDE SEQUENCE [LARGE SCALE GENOMIC DNA]</scope>
    <source>
        <strain evidence="3">PAL-ZL1</strain>
    </source>
</reference>
<feature type="region of interest" description="Disordered" evidence="1">
    <location>
        <begin position="116"/>
        <end position="136"/>
    </location>
</feature>
<protein>
    <submittedName>
        <fullName evidence="3">Uncharacterized protein</fullName>
    </submittedName>
</protein>